<dbReference type="Proteomes" id="UP000789901">
    <property type="component" value="Unassembled WGS sequence"/>
</dbReference>
<accession>A0ABN7WS36</accession>
<dbReference type="EMBL" id="CAJVQB010060487">
    <property type="protein sequence ID" value="CAG8839456.1"/>
    <property type="molecule type" value="Genomic_DNA"/>
</dbReference>
<name>A0ABN7WS36_GIGMA</name>
<organism evidence="1 2">
    <name type="scientific">Gigaspora margarita</name>
    <dbReference type="NCBI Taxonomy" id="4874"/>
    <lineage>
        <taxon>Eukaryota</taxon>
        <taxon>Fungi</taxon>
        <taxon>Fungi incertae sedis</taxon>
        <taxon>Mucoromycota</taxon>
        <taxon>Glomeromycotina</taxon>
        <taxon>Glomeromycetes</taxon>
        <taxon>Diversisporales</taxon>
        <taxon>Gigasporaceae</taxon>
        <taxon>Gigaspora</taxon>
    </lineage>
</organism>
<evidence type="ECO:0000313" key="2">
    <source>
        <dbReference type="Proteomes" id="UP000789901"/>
    </source>
</evidence>
<sequence length="42" mass="4972">ASAKYHKENNRNGDGWRKLSTWCCAEERLERELGSQLQNHKQ</sequence>
<keyword evidence="2" id="KW-1185">Reference proteome</keyword>
<protein>
    <submittedName>
        <fullName evidence="1">22309_t:CDS:1</fullName>
    </submittedName>
</protein>
<feature type="non-terminal residue" evidence="1">
    <location>
        <position position="1"/>
    </location>
</feature>
<evidence type="ECO:0000313" key="1">
    <source>
        <dbReference type="EMBL" id="CAG8839456.1"/>
    </source>
</evidence>
<proteinExistence type="predicted"/>
<reference evidence="1 2" key="1">
    <citation type="submission" date="2021-06" db="EMBL/GenBank/DDBJ databases">
        <authorList>
            <person name="Kallberg Y."/>
            <person name="Tangrot J."/>
            <person name="Rosling A."/>
        </authorList>
    </citation>
    <scope>NUCLEOTIDE SEQUENCE [LARGE SCALE GENOMIC DNA]</scope>
    <source>
        <strain evidence="1 2">120-4 pot B 10/14</strain>
    </source>
</reference>
<gene>
    <name evidence="1" type="ORF">GMARGA_LOCUS34462</name>
</gene>
<comment type="caution">
    <text evidence="1">The sequence shown here is derived from an EMBL/GenBank/DDBJ whole genome shotgun (WGS) entry which is preliminary data.</text>
</comment>